<evidence type="ECO:0000256" key="2">
    <source>
        <dbReference type="ARBA" id="ARBA00022448"/>
    </source>
</evidence>
<evidence type="ECO:0000256" key="4">
    <source>
        <dbReference type="ARBA" id="ARBA00023136"/>
    </source>
</evidence>
<organism evidence="9 10">
    <name type="scientific">Terasakiispira papahanaumokuakeensis</name>
    <dbReference type="NCBI Taxonomy" id="197479"/>
    <lineage>
        <taxon>Bacteria</taxon>
        <taxon>Pseudomonadati</taxon>
        <taxon>Pseudomonadota</taxon>
        <taxon>Gammaproteobacteria</taxon>
        <taxon>Oceanospirillales</taxon>
        <taxon>Terasakiispira</taxon>
    </lineage>
</organism>
<keyword evidence="10" id="KW-1185">Reference proteome</keyword>
<dbReference type="PANTHER" id="PTHR30604">
    <property type="entry name" value="PROTEIN TRANSPORT PROTEIN HOFQ"/>
    <property type="match status" value="1"/>
</dbReference>
<dbReference type="InterPro" id="IPR051808">
    <property type="entry name" value="Type_IV_pilus_biogenesis"/>
</dbReference>
<sequence>MTLRPRAPNDDTRDLVNRWRKNTHNQSASHSILIFLAIFLAICTASHATAREIPAAVHPSGHLPQERQDAPATRHNEHNVSMHFSNVEITQLLQQLARMTGLNLVMGAGVKGKASLHLQDVPWQEALESIIQSQGLAYRLHGQVLMIAHPDTIAALQTQTLRAQREAEQQRPLRTAHFRTHYLDVMRLVKALGNESPSGDQVTHAQYPILSARGHLLADERTNTLIVRDTAVHIAAVADLIERLDIPVRQVMIEARIVIARQNFTEDLGVRWRGMGRYSQQPDFALGQADGLDVLLPSSANTPGVGQMAFGYIGRHIAIDLELNALEAQGYGEIISQPKLITSNRTEAVIRSGQQLPYTSLDSDGNEQVEFKDAVLALQVTPEITRDDKILMQLKINKDARGELTRNGNFAIETNAIETQVLVNDSETLVIGGILSSEDMETLSKIPVLGDIPWLGALFRHSAQSREKVELLVFITPRLLRTDEQAGLAGEFADDTSHTQYLSYRSNGGR</sequence>
<comment type="caution">
    <text evidence="9">The sequence shown here is derived from an EMBL/GenBank/DDBJ whole genome shotgun (WGS) entry which is preliminary data.</text>
</comment>
<dbReference type="SMART" id="SM00965">
    <property type="entry name" value="STN"/>
    <property type="match status" value="1"/>
</dbReference>
<keyword evidence="4" id="KW-0472">Membrane</keyword>
<dbReference type="Proteomes" id="UP000094291">
    <property type="component" value="Unassembled WGS sequence"/>
</dbReference>
<comment type="subcellular location">
    <subcellularLocation>
        <location evidence="7">Cell outer membrane</location>
    </subcellularLocation>
    <subcellularLocation>
        <location evidence="1">Membrane</location>
    </subcellularLocation>
</comment>
<dbReference type="AlphaFoldDB" id="A0A1E2VC31"/>
<keyword evidence="3" id="KW-0732">Signal</keyword>
<dbReference type="InterPro" id="IPR001775">
    <property type="entry name" value="GspD/PilQ"/>
</dbReference>
<evidence type="ECO:0000256" key="5">
    <source>
        <dbReference type="ARBA" id="ARBA00023237"/>
    </source>
</evidence>
<evidence type="ECO:0000313" key="9">
    <source>
        <dbReference type="EMBL" id="ODC04225.1"/>
    </source>
</evidence>
<evidence type="ECO:0000313" key="10">
    <source>
        <dbReference type="Proteomes" id="UP000094291"/>
    </source>
</evidence>
<feature type="domain" description="Secretin/TonB short N-terminal" evidence="8">
    <location>
        <begin position="102"/>
        <end position="150"/>
    </location>
</feature>
<evidence type="ECO:0000259" key="8">
    <source>
        <dbReference type="SMART" id="SM00965"/>
    </source>
</evidence>
<dbReference type="Pfam" id="PF03958">
    <property type="entry name" value="Secretin_N"/>
    <property type="match status" value="1"/>
</dbReference>
<name>A0A1E2VC31_9GAMM</name>
<dbReference type="STRING" id="197479.BFW38_12480"/>
<dbReference type="Pfam" id="PF00263">
    <property type="entry name" value="Secretin"/>
    <property type="match status" value="1"/>
</dbReference>
<reference evidence="9 10" key="1">
    <citation type="submission" date="2016-08" db="EMBL/GenBank/DDBJ databases">
        <authorList>
            <person name="Seilhamer J.J."/>
        </authorList>
    </citation>
    <scope>NUCLEOTIDE SEQUENCE [LARGE SCALE GENOMIC DNA]</scope>
    <source>
        <strain evidence="9 10">PH27A</strain>
    </source>
</reference>
<dbReference type="InterPro" id="IPR011662">
    <property type="entry name" value="Secretin/TonB_short_N"/>
</dbReference>
<dbReference type="GO" id="GO:0009306">
    <property type="term" value="P:protein secretion"/>
    <property type="evidence" value="ECO:0007669"/>
    <property type="project" value="InterPro"/>
</dbReference>
<proteinExistence type="inferred from homology"/>
<dbReference type="PRINTS" id="PR00811">
    <property type="entry name" value="BCTERIALGSPD"/>
</dbReference>
<dbReference type="PANTHER" id="PTHR30604:SF1">
    <property type="entry name" value="DNA UTILIZATION PROTEIN HOFQ"/>
    <property type="match status" value="1"/>
</dbReference>
<comment type="similarity">
    <text evidence="6">Belongs to the bacterial secretin family.</text>
</comment>
<evidence type="ECO:0000256" key="3">
    <source>
        <dbReference type="ARBA" id="ARBA00022729"/>
    </source>
</evidence>
<evidence type="ECO:0000256" key="6">
    <source>
        <dbReference type="RuleBase" id="RU004003"/>
    </source>
</evidence>
<dbReference type="InterPro" id="IPR013355">
    <property type="entry name" value="Pilus_4_PilQ"/>
</dbReference>
<dbReference type="InterPro" id="IPR004846">
    <property type="entry name" value="T2SS/T3SS_dom"/>
</dbReference>
<dbReference type="Gene3D" id="3.30.1370.130">
    <property type="match status" value="1"/>
</dbReference>
<protein>
    <recommendedName>
        <fullName evidence="8">Secretin/TonB short N-terminal domain-containing protein</fullName>
    </recommendedName>
</protein>
<dbReference type="InterPro" id="IPR038591">
    <property type="entry name" value="NolW-like_sf"/>
</dbReference>
<dbReference type="NCBIfam" id="TIGR02515">
    <property type="entry name" value="IV_pilus_PilQ"/>
    <property type="match status" value="1"/>
</dbReference>
<dbReference type="Gene3D" id="3.30.1370.120">
    <property type="match status" value="1"/>
</dbReference>
<keyword evidence="5" id="KW-0998">Cell outer membrane</keyword>
<evidence type="ECO:0000256" key="7">
    <source>
        <dbReference type="RuleBase" id="RU004004"/>
    </source>
</evidence>
<dbReference type="GO" id="GO:0009279">
    <property type="term" value="C:cell outer membrane"/>
    <property type="evidence" value="ECO:0007669"/>
    <property type="project" value="UniProtKB-SubCell"/>
</dbReference>
<accession>A0A1E2VC31</accession>
<dbReference type="EMBL" id="MDTQ01000001">
    <property type="protein sequence ID" value="ODC04225.1"/>
    <property type="molecule type" value="Genomic_DNA"/>
</dbReference>
<evidence type="ECO:0000256" key="1">
    <source>
        <dbReference type="ARBA" id="ARBA00004370"/>
    </source>
</evidence>
<dbReference type="InterPro" id="IPR005644">
    <property type="entry name" value="NolW-like"/>
</dbReference>
<gene>
    <name evidence="9" type="ORF">BFW38_12480</name>
</gene>
<keyword evidence="2 7" id="KW-0813">Transport</keyword>